<dbReference type="AlphaFoldDB" id="A0A655PSJ4"/>
<proteinExistence type="predicted"/>
<protein>
    <submittedName>
        <fullName evidence="1">Uncharacterized protein</fullName>
    </submittedName>
</protein>
<gene>
    <name evidence="1" type="ORF">ERS013165_01069</name>
    <name evidence="2" type="ORF">ERS013200_00424</name>
</gene>
<dbReference type="Proteomes" id="UP000041770">
    <property type="component" value="Unassembled WGS sequence"/>
</dbReference>
<evidence type="ECO:0000313" key="3">
    <source>
        <dbReference type="Proteomes" id="UP000041770"/>
    </source>
</evidence>
<dbReference type="Proteomes" id="UP000044806">
    <property type="component" value="Unassembled WGS sequence"/>
</dbReference>
<evidence type="ECO:0000313" key="4">
    <source>
        <dbReference type="Proteomes" id="UP000044806"/>
    </source>
</evidence>
<evidence type="ECO:0000313" key="2">
    <source>
        <dbReference type="EMBL" id="CSC05495.1"/>
    </source>
</evidence>
<accession>A0A655PSJ4</accession>
<name>A0A655PSJ4_VIBCL</name>
<reference evidence="3 4" key="1">
    <citation type="submission" date="2015-07" db="EMBL/GenBank/DDBJ databases">
        <authorList>
            <consortium name="Pathogen Informatics"/>
        </authorList>
    </citation>
    <scope>NUCLEOTIDE SEQUENCE [LARGE SCALE GENOMIC DNA]</scope>
    <source>
        <strain evidence="2 3">A316</strain>
        <strain evidence="1 4">A51</strain>
    </source>
</reference>
<dbReference type="EMBL" id="CWOW01000004">
    <property type="protein sequence ID" value="CSA23031.1"/>
    <property type="molecule type" value="Genomic_DNA"/>
</dbReference>
<dbReference type="EMBL" id="CWQY01000002">
    <property type="protein sequence ID" value="CSC05495.1"/>
    <property type="molecule type" value="Genomic_DNA"/>
</dbReference>
<organism evidence="1 4">
    <name type="scientific">Vibrio cholerae</name>
    <dbReference type="NCBI Taxonomy" id="666"/>
    <lineage>
        <taxon>Bacteria</taxon>
        <taxon>Pseudomonadati</taxon>
        <taxon>Pseudomonadota</taxon>
        <taxon>Gammaproteobacteria</taxon>
        <taxon>Vibrionales</taxon>
        <taxon>Vibrionaceae</taxon>
        <taxon>Vibrio</taxon>
    </lineage>
</organism>
<sequence length="79" mass="9078">MHQHRNQLHDHFIEIIEHLSNALSGFASSTDCHTKQNGKDNDLQGIALRHCTDWVGWEHIHNHFTQRRGFRRGKIAGGG</sequence>
<evidence type="ECO:0000313" key="1">
    <source>
        <dbReference type="EMBL" id="CSA23031.1"/>
    </source>
</evidence>